<dbReference type="FunCoup" id="A0A2R6R8J6">
    <property type="interactions" value="359"/>
</dbReference>
<gene>
    <name evidence="2" type="ORF">CEY00_Acc08737</name>
</gene>
<reference evidence="3" key="2">
    <citation type="journal article" date="2018" name="BMC Genomics">
        <title>A manually annotated Actinidia chinensis var. chinensis (kiwifruit) genome highlights the challenges associated with draft genomes and gene prediction in plants.</title>
        <authorList>
            <person name="Pilkington S.M."/>
            <person name="Crowhurst R."/>
            <person name="Hilario E."/>
            <person name="Nardozza S."/>
            <person name="Fraser L."/>
            <person name="Peng Y."/>
            <person name="Gunaseelan K."/>
            <person name="Simpson R."/>
            <person name="Tahir J."/>
            <person name="Deroles S.C."/>
            <person name="Templeton K."/>
            <person name="Luo Z."/>
            <person name="Davy M."/>
            <person name="Cheng C."/>
            <person name="McNeilage M."/>
            <person name="Scaglione D."/>
            <person name="Liu Y."/>
            <person name="Zhang Q."/>
            <person name="Datson P."/>
            <person name="De Silva N."/>
            <person name="Gardiner S.E."/>
            <person name="Bassett H."/>
            <person name="Chagne D."/>
            <person name="McCallum J."/>
            <person name="Dzierzon H."/>
            <person name="Deng C."/>
            <person name="Wang Y.Y."/>
            <person name="Barron L."/>
            <person name="Manako K."/>
            <person name="Bowen J."/>
            <person name="Foster T.M."/>
            <person name="Erridge Z.A."/>
            <person name="Tiffin H."/>
            <person name="Waite C.N."/>
            <person name="Davies K.M."/>
            <person name="Grierson E.P."/>
            <person name="Laing W.A."/>
            <person name="Kirk R."/>
            <person name="Chen X."/>
            <person name="Wood M."/>
            <person name="Montefiori M."/>
            <person name="Brummell D.A."/>
            <person name="Schwinn K.E."/>
            <person name="Catanach A."/>
            <person name="Fullerton C."/>
            <person name="Li D."/>
            <person name="Meiyalaghan S."/>
            <person name="Nieuwenhuizen N."/>
            <person name="Read N."/>
            <person name="Prakash R."/>
            <person name="Hunter D."/>
            <person name="Zhang H."/>
            <person name="McKenzie M."/>
            <person name="Knabel M."/>
            <person name="Harris A."/>
            <person name="Allan A.C."/>
            <person name="Gleave A."/>
            <person name="Chen A."/>
            <person name="Janssen B.J."/>
            <person name="Plunkett B."/>
            <person name="Ampomah-Dwamena C."/>
            <person name="Voogd C."/>
            <person name="Leif D."/>
            <person name="Lafferty D."/>
            <person name="Souleyre E.J.F."/>
            <person name="Varkonyi-Gasic E."/>
            <person name="Gambi F."/>
            <person name="Hanley J."/>
            <person name="Yao J.L."/>
            <person name="Cheung J."/>
            <person name="David K.M."/>
            <person name="Warren B."/>
            <person name="Marsh K."/>
            <person name="Snowden K.C."/>
            <person name="Lin-Wang K."/>
            <person name="Brian L."/>
            <person name="Martinez-Sanchez M."/>
            <person name="Wang M."/>
            <person name="Ileperuma N."/>
            <person name="Macnee N."/>
            <person name="Campin R."/>
            <person name="McAtee P."/>
            <person name="Drummond R.S.M."/>
            <person name="Espley R.V."/>
            <person name="Ireland H.S."/>
            <person name="Wu R."/>
            <person name="Atkinson R.G."/>
            <person name="Karunairetnam S."/>
            <person name="Bulley S."/>
            <person name="Chunkath S."/>
            <person name="Hanley Z."/>
            <person name="Storey R."/>
            <person name="Thrimawithana A.H."/>
            <person name="Thomson S."/>
            <person name="David C."/>
            <person name="Testolin R."/>
            <person name="Huang H."/>
            <person name="Hellens R.P."/>
            <person name="Schaffer R.J."/>
        </authorList>
    </citation>
    <scope>NUCLEOTIDE SEQUENCE [LARGE SCALE GENOMIC DNA]</scope>
    <source>
        <strain evidence="3">cv. Red5</strain>
    </source>
</reference>
<dbReference type="PANTHER" id="PTHR36790">
    <property type="entry name" value="MYELIN TRANSCRIPTION FACTOR"/>
    <property type="match status" value="1"/>
</dbReference>
<comment type="caution">
    <text evidence="2">The sequence shown here is derived from an EMBL/GenBank/DDBJ whole genome shotgun (WGS) entry which is preliminary data.</text>
</comment>
<reference evidence="2 3" key="1">
    <citation type="submission" date="2017-07" db="EMBL/GenBank/DDBJ databases">
        <title>An improved, manually edited Actinidia chinensis var. chinensis (kiwifruit) genome highlights the challenges associated with draft genomes and gene prediction in plants.</title>
        <authorList>
            <person name="Pilkington S."/>
            <person name="Crowhurst R."/>
            <person name="Hilario E."/>
            <person name="Nardozza S."/>
            <person name="Fraser L."/>
            <person name="Peng Y."/>
            <person name="Gunaseelan K."/>
            <person name="Simpson R."/>
            <person name="Tahir J."/>
            <person name="Deroles S."/>
            <person name="Templeton K."/>
            <person name="Luo Z."/>
            <person name="Davy M."/>
            <person name="Cheng C."/>
            <person name="Mcneilage M."/>
            <person name="Scaglione D."/>
            <person name="Liu Y."/>
            <person name="Zhang Q."/>
            <person name="Datson P."/>
            <person name="De Silva N."/>
            <person name="Gardiner S."/>
            <person name="Bassett H."/>
            <person name="Chagne D."/>
            <person name="Mccallum J."/>
            <person name="Dzierzon H."/>
            <person name="Deng C."/>
            <person name="Wang Y.-Y."/>
            <person name="Barron N."/>
            <person name="Manako K."/>
            <person name="Bowen J."/>
            <person name="Foster T."/>
            <person name="Erridge Z."/>
            <person name="Tiffin H."/>
            <person name="Waite C."/>
            <person name="Davies K."/>
            <person name="Grierson E."/>
            <person name="Laing W."/>
            <person name="Kirk R."/>
            <person name="Chen X."/>
            <person name="Wood M."/>
            <person name="Montefiori M."/>
            <person name="Brummell D."/>
            <person name="Schwinn K."/>
            <person name="Catanach A."/>
            <person name="Fullerton C."/>
            <person name="Li D."/>
            <person name="Meiyalaghan S."/>
            <person name="Nieuwenhuizen N."/>
            <person name="Read N."/>
            <person name="Prakash R."/>
            <person name="Hunter D."/>
            <person name="Zhang H."/>
            <person name="Mckenzie M."/>
            <person name="Knabel M."/>
            <person name="Harris A."/>
            <person name="Allan A."/>
            <person name="Chen A."/>
            <person name="Janssen B."/>
            <person name="Plunkett B."/>
            <person name="Dwamena C."/>
            <person name="Voogd C."/>
            <person name="Leif D."/>
            <person name="Lafferty D."/>
            <person name="Souleyre E."/>
            <person name="Varkonyi-Gasic E."/>
            <person name="Gambi F."/>
            <person name="Hanley J."/>
            <person name="Yao J.-L."/>
            <person name="Cheung J."/>
            <person name="David K."/>
            <person name="Warren B."/>
            <person name="Marsh K."/>
            <person name="Snowden K."/>
            <person name="Lin-Wang K."/>
            <person name="Brian L."/>
            <person name="Martinez-Sanchez M."/>
            <person name="Wang M."/>
            <person name="Ileperuma N."/>
            <person name="Macnee N."/>
            <person name="Campin R."/>
            <person name="Mcatee P."/>
            <person name="Drummond R."/>
            <person name="Espley R."/>
            <person name="Ireland H."/>
            <person name="Wu R."/>
            <person name="Atkinson R."/>
            <person name="Karunairetnam S."/>
            <person name="Bulley S."/>
            <person name="Chunkath S."/>
            <person name="Hanley Z."/>
            <person name="Storey R."/>
            <person name="Thrimawithana A."/>
            <person name="Thomson S."/>
            <person name="David C."/>
            <person name="Testolin R."/>
        </authorList>
    </citation>
    <scope>NUCLEOTIDE SEQUENCE [LARGE SCALE GENOMIC DNA]</scope>
    <source>
        <strain evidence="3">cv. Red5</strain>
        <tissue evidence="2">Young leaf</tissue>
    </source>
</reference>
<sequence>MLKSLSPLNGNHIHRPKSGRKPLQPRNFPANLPINNQINPKLKPEFIEISLIDDSNKENPHLVNPTPAKVESFDVSLAEELSAIREKLERQRLDREKTEKMLRERDLVMEMNVKEMFKRGEVQKQLEMEVDRLFRLKELQSSMKISPIRSLREKQEDWKSREEQSQDMNAAEDSNIYESPMPSPSSEIHTHK</sequence>
<evidence type="ECO:0000256" key="1">
    <source>
        <dbReference type="SAM" id="MobiDB-lite"/>
    </source>
</evidence>
<dbReference type="EMBL" id="NKQK01000008">
    <property type="protein sequence ID" value="PSS23882.1"/>
    <property type="molecule type" value="Genomic_DNA"/>
</dbReference>
<dbReference type="OMA" id="RPCFEIS"/>
<dbReference type="Proteomes" id="UP000241394">
    <property type="component" value="Chromosome LG8"/>
</dbReference>
<feature type="compositionally biased region" description="Basic and acidic residues" evidence="1">
    <location>
        <begin position="150"/>
        <end position="164"/>
    </location>
</feature>
<dbReference type="Gramene" id="PSS23882">
    <property type="protein sequence ID" value="PSS23882"/>
    <property type="gene ID" value="CEY00_Acc08737"/>
</dbReference>
<evidence type="ECO:0000313" key="2">
    <source>
        <dbReference type="EMBL" id="PSS23882.1"/>
    </source>
</evidence>
<feature type="region of interest" description="Disordered" evidence="1">
    <location>
        <begin position="147"/>
        <end position="192"/>
    </location>
</feature>
<dbReference type="InParanoid" id="A0A2R6R8J6"/>
<accession>A0A2R6R8J6</accession>
<protein>
    <submittedName>
        <fullName evidence="2">High mobility group B protein like</fullName>
    </submittedName>
</protein>
<organism evidence="2 3">
    <name type="scientific">Actinidia chinensis var. chinensis</name>
    <name type="common">Chinese soft-hair kiwi</name>
    <dbReference type="NCBI Taxonomy" id="1590841"/>
    <lineage>
        <taxon>Eukaryota</taxon>
        <taxon>Viridiplantae</taxon>
        <taxon>Streptophyta</taxon>
        <taxon>Embryophyta</taxon>
        <taxon>Tracheophyta</taxon>
        <taxon>Spermatophyta</taxon>
        <taxon>Magnoliopsida</taxon>
        <taxon>eudicotyledons</taxon>
        <taxon>Gunneridae</taxon>
        <taxon>Pentapetalae</taxon>
        <taxon>asterids</taxon>
        <taxon>Ericales</taxon>
        <taxon>Actinidiaceae</taxon>
        <taxon>Actinidia</taxon>
    </lineage>
</organism>
<dbReference type="STRING" id="1590841.A0A2R6R8J6"/>
<name>A0A2R6R8J6_ACTCC</name>
<dbReference type="OrthoDB" id="982181at2759"/>
<proteinExistence type="predicted"/>
<dbReference type="PANTHER" id="PTHR36790:SF1">
    <property type="entry name" value="MYELIN TRANSCRIPTION FACTOR"/>
    <property type="match status" value="1"/>
</dbReference>
<dbReference type="AlphaFoldDB" id="A0A2R6R8J6"/>
<evidence type="ECO:0000313" key="3">
    <source>
        <dbReference type="Proteomes" id="UP000241394"/>
    </source>
</evidence>
<feature type="region of interest" description="Disordered" evidence="1">
    <location>
        <begin position="1"/>
        <end position="35"/>
    </location>
</feature>
<keyword evidence="3" id="KW-1185">Reference proteome</keyword>